<keyword evidence="17" id="KW-1185">Reference proteome</keyword>
<sequence>MDPVVVLVISLSCILLLSLWRQRSGKGRLPPGPMPLPILGNILQIDAKNISKSLTNLSKAYGPVFTVYLGTRPTVVLHGYEAVKEALIDHGEVFSGIGSFPVVERVTKGLGILLTTGNRWKVMRRFSVMTLRNFGMGKRSIEDRVQEEARCLVEELRKTKSLPCDPTFLLGCAPCNVICSVIFHNRFDYKDQHFLYFMGKFNENVKILSSPWIQICNNFPVLIDYFPGSHKKLLKNIADVKQYVLEKVQEHQESLDMDNPRDFIDCFLIKMNKVGCEQQNILLFSFPLVLICTLSAKVQEEIDQVIGRHRKAVLHEIQRYIDLIPINLPRAVTCDIKFRNYLIPKGTTIITSLTSVLHDSKEFPNPEKFDPGHFLDKSGKFKKSDYFMPFSTVKRICAGEGLARMELFLFLTTILQNFHLKSLVDPKDLDTTPVFNGLVSVPPAYQICFIPI</sequence>
<dbReference type="InterPro" id="IPR050182">
    <property type="entry name" value="Cytochrome_P450_fam2"/>
</dbReference>
<evidence type="ECO:0000313" key="16">
    <source>
        <dbReference type="Ensembl" id="ENSMMMP00000018410.1"/>
    </source>
</evidence>
<evidence type="ECO:0000256" key="5">
    <source>
        <dbReference type="ARBA" id="ARBA00012109"/>
    </source>
</evidence>
<dbReference type="GO" id="GO:0006082">
    <property type="term" value="P:organic acid metabolic process"/>
    <property type="evidence" value="ECO:0007669"/>
    <property type="project" value="TreeGrafter"/>
</dbReference>
<dbReference type="GeneTree" id="ENSGT00940000154299"/>
<keyword evidence="8" id="KW-0256">Endoplasmic reticulum</keyword>
<dbReference type="GO" id="GO:0005506">
    <property type="term" value="F:iron ion binding"/>
    <property type="evidence" value="ECO:0007669"/>
    <property type="project" value="InterPro"/>
</dbReference>
<evidence type="ECO:0000256" key="9">
    <source>
        <dbReference type="ARBA" id="ARBA00022848"/>
    </source>
</evidence>
<feature type="binding site" description="axial binding residue" evidence="14">
    <location>
        <position position="397"/>
    </location>
    <ligand>
        <name>heme</name>
        <dbReference type="ChEBI" id="CHEBI:30413"/>
    </ligand>
    <ligandPart>
        <name>Fe</name>
        <dbReference type="ChEBI" id="CHEBI:18248"/>
    </ligandPart>
</feature>
<dbReference type="FunFam" id="1.10.630.10:FF:000238">
    <property type="entry name" value="Cytochrome P450 2A6"/>
    <property type="match status" value="1"/>
</dbReference>
<dbReference type="AlphaFoldDB" id="A0A8C6EVN0"/>
<keyword evidence="15" id="KW-0732">Signal</keyword>
<dbReference type="PANTHER" id="PTHR24300">
    <property type="entry name" value="CYTOCHROME P450 508A4-RELATED"/>
    <property type="match status" value="1"/>
</dbReference>
<dbReference type="PRINTS" id="PR00385">
    <property type="entry name" value="P450"/>
</dbReference>
<keyword evidence="9" id="KW-0492">Microsome</keyword>
<keyword evidence="7 14" id="KW-0479">Metal-binding</keyword>
<evidence type="ECO:0000313" key="17">
    <source>
        <dbReference type="Proteomes" id="UP000694407"/>
    </source>
</evidence>
<accession>A0A8C6EVN0</accession>
<dbReference type="Proteomes" id="UP000694407">
    <property type="component" value="Unplaced"/>
</dbReference>
<dbReference type="InterPro" id="IPR001128">
    <property type="entry name" value="Cyt_P450"/>
</dbReference>
<evidence type="ECO:0000256" key="3">
    <source>
        <dbReference type="ARBA" id="ARBA00004406"/>
    </source>
</evidence>
<name>A0A8C6EVN0_MARMA</name>
<dbReference type="InterPro" id="IPR036396">
    <property type="entry name" value="Cyt_P450_sf"/>
</dbReference>
<dbReference type="GO" id="GO:0016712">
    <property type="term" value="F:oxidoreductase activity, acting on paired donors, with incorporation or reduction of molecular oxygen, reduced flavin or flavoprotein as one donor, and incorporation of one atom of oxygen"/>
    <property type="evidence" value="ECO:0007669"/>
    <property type="project" value="UniProtKB-EC"/>
</dbReference>
<evidence type="ECO:0000256" key="2">
    <source>
        <dbReference type="ARBA" id="ARBA00004174"/>
    </source>
</evidence>
<dbReference type="Pfam" id="PF00067">
    <property type="entry name" value="p450"/>
    <property type="match status" value="2"/>
</dbReference>
<evidence type="ECO:0000256" key="12">
    <source>
        <dbReference type="ARBA" id="ARBA00023033"/>
    </source>
</evidence>
<dbReference type="PANTHER" id="PTHR24300:SF400">
    <property type="entry name" value="CYTOCHROME P450 2C9"/>
    <property type="match status" value="1"/>
</dbReference>
<dbReference type="PRINTS" id="PR00463">
    <property type="entry name" value="EP450I"/>
</dbReference>
<evidence type="ECO:0000256" key="14">
    <source>
        <dbReference type="PIRSR" id="PIRSR602401-1"/>
    </source>
</evidence>
<dbReference type="EC" id="1.14.14.1" evidence="5"/>
<comment type="cofactor">
    <cofactor evidence="1 14">
        <name>heme</name>
        <dbReference type="ChEBI" id="CHEBI:30413"/>
    </cofactor>
</comment>
<comment type="subcellular location">
    <subcellularLocation>
        <location evidence="3">Endoplasmic reticulum membrane</location>
        <topology evidence="3">Peripheral membrane protein</topology>
    </subcellularLocation>
    <subcellularLocation>
        <location evidence="2">Microsome membrane</location>
        <topology evidence="2">Peripheral membrane protein</topology>
    </subcellularLocation>
</comment>
<evidence type="ECO:0000256" key="1">
    <source>
        <dbReference type="ARBA" id="ARBA00001971"/>
    </source>
</evidence>
<evidence type="ECO:0000256" key="11">
    <source>
        <dbReference type="ARBA" id="ARBA00023004"/>
    </source>
</evidence>
<feature type="signal peptide" evidence="15">
    <location>
        <begin position="1"/>
        <end position="27"/>
    </location>
</feature>
<evidence type="ECO:0000256" key="13">
    <source>
        <dbReference type="ARBA" id="ARBA00023136"/>
    </source>
</evidence>
<keyword evidence="11 14" id="KW-0408">Iron</keyword>
<reference evidence="16" key="1">
    <citation type="submission" date="2025-08" db="UniProtKB">
        <authorList>
            <consortium name="Ensembl"/>
        </authorList>
    </citation>
    <scope>IDENTIFICATION</scope>
</reference>
<evidence type="ECO:0000256" key="10">
    <source>
        <dbReference type="ARBA" id="ARBA00023002"/>
    </source>
</evidence>
<protein>
    <recommendedName>
        <fullName evidence="5">unspecific monooxygenase</fullName>
        <ecNumber evidence="5">1.14.14.1</ecNumber>
    </recommendedName>
</protein>
<dbReference type="Gene3D" id="1.10.630.10">
    <property type="entry name" value="Cytochrome P450"/>
    <property type="match status" value="2"/>
</dbReference>
<evidence type="ECO:0000256" key="7">
    <source>
        <dbReference type="ARBA" id="ARBA00022723"/>
    </source>
</evidence>
<keyword evidence="10" id="KW-0560">Oxidoreductase</keyword>
<dbReference type="GO" id="GO:0006805">
    <property type="term" value="P:xenobiotic metabolic process"/>
    <property type="evidence" value="ECO:0007669"/>
    <property type="project" value="TreeGrafter"/>
</dbReference>
<dbReference type="SUPFAM" id="SSF48264">
    <property type="entry name" value="Cytochrome P450"/>
    <property type="match status" value="1"/>
</dbReference>
<evidence type="ECO:0000256" key="4">
    <source>
        <dbReference type="ARBA" id="ARBA00010617"/>
    </source>
</evidence>
<evidence type="ECO:0000256" key="8">
    <source>
        <dbReference type="ARBA" id="ARBA00022824"/>
    </source>
</evidence>
<dbReference type="Ensembl" id="ENSMMMT00000020923.1">
    <property type="protein sequence ID" value="ENSMMMP00000018410.1"/>
    <property type="gene ID" value="ENSMMMG00000015916.1"/>
</dbReference>
<organism evidence="16 17">
    <name type="scientific">Marmota marmota marmota</name>
    <name type="common">Alpine marmot</name>
    <dbReference type="NCBI Taxonomy" id="9994"/>
    <lineage>
        <taxon>Eukaryota</taxon>
        <taxon>Metazoa</taxon>
        <taxon>Chordata</taxon>
        <taxon>Craniata</taxon>
        <taxon>Vertebrata</taxon>
        <taxon>Euteleostomi</taxon>
        <taxon>Mammalia</taxon>
        <taxon>Eutheria</taxon>
        <taxon>Euarchontoglires</taxon>
        <taxon>Glires</taxon>
        <taxon>Rodentia</taxon>
        <taxon>Sciuromorpha</taxon>
        <taxon>Sciuridae</taxon>
        <taxon>Xerinae</taxon>
        <taxon>Marmotini</taxon>
        <taxon>Marmota</taxon>
    </lineage>
</organism>
<dbReference type="GO" id="GO:0005789">
    <property type="term" value="C:endoplasmic reticulum membrane"/>
    <property type="evidence" value="ECO:0007669"/>
    <property type="project" value="UniProtKB-SubCell"/>
</dbReference>
<dbReference type="GO" id="GO:0020037">
    <property type="term" value="F:heme binding"/>
    <property type="evidence" value="ECO:0007669"/>
    <property type="project" value="InterPro"/>
</dbReference>
<dbReference type="InterPro" id="IPR002401">
    <property type="entry name" value="Cyt_P450_E_grp-I"/>
</dbReference>
<evidence type="ECO:0000256" key="15">
    <source>
        <dbReference type="SAM" id="SignalP"/>
    </source>
</evidence>
<proteinExistence type="inferred from homology"/>
<dbReference type="CDD" id="cd20665">
    <property type="entry name" value="CYP2C-like"/>
    <property type="match status" value="1"/>
</dbReference>
<reference evidence="16" key="2">
    <citation type="submission" date="2025-09" db="UniProtKB">
        <authorList>
            <consortium name="Ensembl"/>
        </authorList>
    </citation>
    <scope>IDENTIFICATION</scope>
</reference>
<keyword evidence="12" id="KW-0503">Monooxygenase</keyword>
<keyword evidence="13" id="KW-0472">Membrane</keyword>
<comment type="similarity">
    <text evidence="4">Belongs to the cytochrome P450 family.</text>
</comment>
<keyword evidence="6 14" id="KW-0349">Heme</keyword>
<feature type="chain" id="PRO_5034957638" description="unspecific monooxygenase" evidence="15">
    <location>
        <begin position="28"/>
        <end position="452"/>
    </location>
</feature>
<evidence type="ECO:0000256" key="6">
    <source>
        <dbReference type="ARBA" id="ARBA00022617"/>
    </source>
</evidence>